<sequence length="359" mass="40268">MHKNIFFLFIVFTSTIYAKPLSVSTIPITKGSLEKQSTFVGSLNYKESSKVASQQKGLVDKVYFNIGDKVIKGQRLVSLNTDILKKDLEVKFAKLQEAKYQAQKIQNELARYKNLLDSQSIALQQYENLEFDLKAKEANILSLQADYDLSREEITKMTITSPFNGVVLDRLTSIGEWLNIGDPVALIVNTSQIEVIVYVPSDISSYLKLKQKVYLTINHKNYSGSISALIPKAEMRSKTFPVYIKIANQIGFFDGMAVDVHLNTQGRVNGFIVPRDSIVHSHNKNVVFAIRNNIAHAIRVNVLSLQDKEAVVLGAFLDTDLIVQKGQDRLYDGAETIESLPLISPKQKNVAPQKSTKKK</sequence>
<dbReference type="EMBL" id="NXLQ01000004">
    <property type="protein sequence ID" value="RDU66550.1"/>
    <property type="molecule type" value="Genomic_DNA"/>
</dbReference>
<keyword evidence="5" id="KW-1185">Reference proteome</keyword>
<evidence type="ECO:0000259" key="3">
    <source>
        <dbReference type="Pfam" id="PF25973"/>
    </source>
</evidence>
<dbReference type="RefSeq" id="WP_115542672.1">
    <property type="nucleotide sequence ID" value="NZ_NXLQ01000004.1"/>
</dbReference>
<dbReference type="NCBIfam" id="TIGR01730">
    <property type="entry name" value="RND_mfp"/>
    <property type="match status" value="1"/>
</dbReference>
<feature type="coiled-coil region" evidence="2">
    <location>
        <begin position="95"/>
        <end position="153"/>
    </location>
</feature>
<dbReference type="GO" id="GO:1990281">
    <property type="term" value="C:efflux pump complex"/>
    <property type="evidence" value="ECO:0007669"/>
    <property type="project" value="TreeGrafter"/>
</dbReference>
<dbReference type="InterPro" id="IPR006143">
    <property type="entry name" value="RND_pump_MFP"/>
</dbReference>
<reference evidence="4 5" key="1">
    <citation type="submission" date="2018-04" db="EMBL/GenBank/DDBJ databases">
        <title>Novel Campyloabacter and Helicobacter Species and Strains.</title>
        <authorList>
            <person name="Mannion A.J."/>
            <person name="Shen Z."/>
            <person name="Fox J.G."/>
        </authorList>
    </citation>
    <scope>NUCLEOTIDE SEQUENCE [LARGE SCALE GENOMIC DNA]</scope>
    <source>
        <strain evidence="4 5">MIT 17-337</strain>
    </source>
</reference>
<dbReference type="Gene3D" id="2.40.420.20">
    <property type="match status" value="1"/>
</dbReference>
<comment type="similarity">
    <text evidence="1">Belongs to the membrane fusion protein (MFP) (TC 8.A.1) family.</text>
</comment>
<dbReference type="Gene3D" id="2.40.50.100">
    <property type="match status" value="1"/>
</dbReference>
<dbReference type="Gene3D" id="2.40.30.170">
    <property type="match status" value="1"/>
</dbReference>
<evidence type="ECO:0000256" key="1">
    <source>
        <dbReference type="ARBA" id="ARBA00009477"/>
    </source>
</evidence>
<evidence type="ECO:0000313" key="4">
    <source>
        <dbReference type="EMBL" id="RDU66550.1"/>
    </source>
</evidence>
<comment type="caution">
    <text evidence="4">The sequence shown here is derived from an EMBL/GenBank/DDBJ whole genome shotgun (WGS) entry which is preliminary data.</text>
</comment>
<dbReference type="InterPro" id="IPR058647">
    <property type="entry name" value="BSH_CzcB-like"/>
</dbReference>
<dbReference type="PANTHER" id="PTHR30469:SF15">
    <property type="entry name" value="HLYD FAMILY OF SECRETION PROTEINS"/>
    <property type="match status" value="1"/>
</dbReference>
<gene>
    <name evidence="4" type="ORF">CQA53_03695</name>
</gene>
<dbReference type="PANTHER" id="PTHR30469">
    <property type="entry name" value="MULTIDRUG RESISTANCE PROTEIN MDTA"/>
    <property type="match status" value="1"/>
</dbReference>
<keyword evidence="2" id="KW-0175">Coiled coil</keyword>
<evidence type="ECO:0000256" key="2">
    <source>
        <dbReference type="SAM" id="Coils"/>
    </source>
</evidence>
<organism evidence="4 5">
    <name type="scientific">Helicobacter didelphidarum</name>
    <dbReference type="NCBI Taxonomy" id="2040648"/>
    <lineage>
        <taxon>Bacteria</taxon>
        <taxon>Pseudomonadati</taxon>
        <taxon>Campylobacterota</taxon>
        <taxon>Epsilonproteobacteria</taxon>
        <taxon>Campylobacterales</taxon>
        <taxon>Helicobacteraceae</taxon>
        <taxon>Helicobacter</taxon>
    </lineage>
</organism>
<dbReference type="Proteomes" id="UP000256379">
    <property type="component" value="Unassembled WGS sequence"/>
</dbReference>
<dbReference type="OrthoDB" id="5318766at2"/>
<protein>
    <recommendedName>
        <fullName evidence="3">CzcB-like barrel-sandwich hybrid domain-containing protein</fullName>
    </recommendedName>
</protein>
<dbReference type="Pfam" id="PF25973">
    <property type="entry name" value="BSH_CzcB"/>
    <property type="match status" value="1"/>
</dbReference>
<dbReference type="AlphaFoldDB" id="A0A3D8INH0"/>
<accession>A0A3D8INH0</accession>
<evidence type="ECO:0000313" key="5">
    <source>
        <dbReference type="Proteomes" id="UP000256379"/>
    </source>
</evidence>
<dbReference type="GO" id="GO:0015562">
    <property type="term" value="F:efflux transmembrane transporter activity"/>
    <property type="evidence" value="ECO:0007669"/>
    <property type="project" value="TreeGrafter"/>
</dbReference>
<proteinExistence type="inferred from homology"/>
<name>A0A3D8INH0_9HELI</name>
<dbReference type="Gene3D" id="1.10.287.470">
    <property type="entry name" value="Helix hairpin bin"/>
    <property type="match status" value="1"/>
</dbReference>
<dbReference type="SUPFAM" id="SSF111369">
    <property type="entry name" value="HlyD-like secretion proteins"/>
    <property type="match status" value="1"/>
</dbReference>
<feature type="domain" description="CzcB-like barrel-sandwich hybrid" evidence="3">
    <location>
        <begin position="49"/>
        <end position="179"/>
    </location>
</feature>